<feature type="domain" description="O-antigen ligase-related" evidence="6">
    <location>
        <begin position="188"/>
        <end position="335"/>
    </location>
</feature>
<evidence type="ECO:0000259" key="6">
    <source>
        <dbReference type="Pfam" id="PF04932"/>
    </source>
</evidence>
<protein>
    <submittedName>
        <fullName evidence="8">O-antigen ligase</fullName>
    </submittedName>
    <submittedName>
        <fullName evidence="7">Putative O-antigen biosynthesis protein</fullName>
    </submittedName>
</protein>
<dbReference type="EMBL" id="FMVN01000007">
    <property type="protein sequence ID" value="SCY38481.1"/>
    <property type="molecule type" value="Genomic_DNA"/>
</dbReference>
<name>A0A098GFV5_LEGMI</name>
<evidence type="ECO:0000313" key="10">
    <source>
        <dbReference type="Proteomes" id="UP000182998"/>
    </source>
</evidence>
<feature type="transmembrane region" description="Helical" evidence="5">
    <location>
        <begin position="206"/>
        <end position="239"/>
    </location>
</feature>
<evidence type="ECO:0000256" key="5">
    <source>
        <dbReference type="SAM" id="Phobius"/>
    </source>
</evidence>
<dbReference type="Proteomes" id="UP000182998">
    <property type="component" value="Unassembled WGS sequence"/>
</dbReference>
<evidence type="ECO:0000313" key="7">
    <source>
        <dbReference type="EMBL" id="CEG61348.1"/>
    </source>
</evidence>
<dbReference type="InterPro" id="IPR007016">
    <property type="entry name" value="O-antigen_ligase-rel_domated"/>
</dbReference>
<feature type="transmembrane region" description="Helical" evidence="5">
    <location>
        <begin position="117"/>
        <end position="137"/>
    </location>
</feature>
<keyword evidence="3 5" id="KW-1133">Transmembrane helix</keyword>
<keyword evidence="10" id="KW-1185">Reference proteome</keyword>
<evidence type="ECO:0000256" key="3">
    <source>
        <dbReference type="ARBA" id="ARBA00022989"/>
    </source>
</evidence>
<evidence type="ECO:0000256" key="2">
    <source>
        <dbReference type="ARBA" id="ARBA00022692"/>
    </source>
</evidence>
<dbReference type="HOGENOM" id="CLU_051481_0_0_6"/>
<feature type="transmembrane region" description="Helical" evidence="5">
    <location>
        <begin position="319"/>
        <end position="342"/>
    </location>
</feature>
<evidence type="ECO:0000313" key="8">
    <source>
        <dbReference type="EMBL" id="SCY38481.1"/>
    </source>
</evidence>
<feature type="transmembrane region" description="Helical" evidence="5">
    <location>
        <begin position="67"/>
        <end position="86"/>
    </location>
</feature>
<dbReference type="Proteomes" id="UP000032414">
    <property type="component" value="Chromosome I"/>
</dbReference>
<feature type="transmembrane region" description="Helical" evidence="5">
    <location>
        <begin position="181"/>
        <end position="200"/>
    </location>
</feature>
<dbReference type="PANTHER" id="PTHR37422">
    <property type="entry name" value="TEICHURONIC ACID BIOSYNTHESIS PROTEIN TUAE"/>
    <property type="match status" value="1"/>
</dbReference>
<sequence>MDALIGLSTKFSAQKFAPLLLAVTLFVLPLSSSAKSICLSLSVIALLLVPTYRAEVLGLLAKDWCKAAIVLFCLALIACLWSPASLSEKMLILEKYSKFLYLPVLVAGFRDERTRNLGLHAFLLAMLLTSSIAVLRFRGFLPTFNINPDNIFRNHIMVGYMLDFAAFLSALLAYRQRSIKRVAYSLLFLLFSYHVLFINGGRMGYIAYFVLMSLLILQICSWRLAIAGFLIICTGFFLVYHESQYMKNRLSLAVIEVKQYQNDKDTPVGYRLQFYHFAYQLFNKHPLVGNGTGSFTYYFRTERPVPSWTNRLLEPHNQYFFVATEFGLLGVVVLFAFFLNLAKASWRLDKMRPIAFAMLGCILLGNLTDSLLLYSGSGYFFILFMALCLAEQLEILKTKGNS</sequence>
<dbReference type="AlphaFoldDB" id="A0A098GFV5"/>
<dbReference type="PATRIC" id="fig|451.8.peg.1168"/>
<accession>A0A098GFV5</accession>
<comment type="subcellular location">
    <subcellularLocation>
        <location evidence="1">Membrane</location>
        <topology evidence="1">Multi-pass membrane protein</topology>
    </subcellularLocation>
</comment>
<feature type="transmembrane region" description="Helical" evidence="5">
    <location>
        <begin position="379"/>
        <end position="396"/>
    </location>
</feature>
<keyword evidence="4 5" id="KW-0472">Membrane</keyword>
<keyword evidence="2 5" id="KW-0812">Transmembrane</keyword>
<gene>
    <name evidence="7" type="ORF">LMI_2065</name>
    <name evidence="8" type="ORF">SAMN02982997_01558</name>
</gene>
<reference evidence="9" key="2">
    <citation type="submission" date="2014-09" db="EMBL/GenBank/DDBJ databases">
        <authorList>
            <person name="Gomez-Valero L."/>
        </authorList>
    </citation>
    <scope>NUCLEOTIDE SEQUENCE [LARGE SCALE GENOMIC DNA]</scope>
    <source>
        <strain evidence="9">ATCC33218</strain>
    </source>
</reference>
<reference evidence="8 10" key="3">
    <citation type="submission" date="2016-10" db="EMBL/GenBank/DDBJ databases">
        <authorList>
            <person name="Varghese N."/>
            <person name="Submissions S."/>
        </authorList>
    </citation>
    <scope>NUCLEOTIDE SEQUENCE [LARGE SCALE GENOMIC DNA]</scope>
    <source>
        <strain evidence="8 10">ATCC 33218</strain>
    </source>
</reference>
<dbReference type="RefSeq" id="WP_045099607.1">
    <property type="nucleotide sequence ID" value="NZ_CP020614.1"/>
</dbReference>
<dbReference type="KEGG" id="tmc:LMI_2065"/>
<organism evidence="7 9">
    <name type="scientific">Legionella micdadei</name>
    <name type="common">Tatlockia micdadei</name>
    <dbReference type="NCBI Taxonomy" id="451"/>
    <lineage>
        <taxon>Bacteria</taxon>
        <taxon>Pseudomonadati</taxon>
        <taxon>Pseudomonadota</taxon>
        <taxon>Gammaproteobacteria</taxon>
        <taxon>Legionellales</taxon>
        <taxon>Legionellaceae</taxon>
        <taxon>Legionella</taxon>
    </lineage>
</organism>
<evidence type="ECO:0000313" key="9">
    <source>
        <dbReference type="Proteomes" id="UP000032414"/>
    </source>
</evidence>
<dbReference type="EMBL" id="LN614830">
    <property type="protein sequence ID" value="CEG61348.1"/>
    <property type="molecule type" value="Genomic_DNA"/>
</dbReference>
<evidence type="ECO:0000256" key="4">
    <source>
        <dbReference type="ARBA" id="ARBA00023136"/>
    </source>
</evidence>
<keyword evidence="8" id="KW-0436">Ligase</keyword>
<evidence type="ECO:0000256" key="1">
    <source>
        <dbReference type="ARBA" id="ARBA00004141"/>
    </source>
</evidence>
<dbReference type="InterPro" id="IPR051533">
    <property type="entry name" value="WaaL-like"/>
</dbReference>
<dbReference type="GO" id="GO:0016020">
    <property type="term" value="C:membrane"/>
    <property type="evidence" value="ECO:0007669"/>
    <property type="project" value="UniProtKB-SubCell"/>
</dbReference>
<dbReference type="OrthoDB" id="9795248at2"/>
<dbReference type="GO" id="GO:0016874">
    <property type="term" value="F:ligase activity"/>
    <property type="evidence" value="ECO:0007669"/>
    <property type="project" value="UniProtKB-KW"/>
</dbReference>
<feature type="transmembrane region" description="Helical" evidence="5">
    <location>
        <begin position="157"/>
        <end position="174"/>
    </location>
</feature>
<reference evidence="7" key="1">
    <citation type="submission" date="2014-09" db="EMBL/GenBank/DDBJ databases">
        <authorList>
            <person name="GOMEZ-VALERO Laura"/>
        </authorList>
    </citation>
    <scope>NUCLEOTIDE SEQUENCE</scope>
    <source>
        <strain evidence="7">ATCC33218</strain>
    </source>
</reference>
<dbReference type="STRING" id="451.B6N58_05735"/>
<dbReference type="PANTHER" id="PTHR37422:SF13">
    <property type="entry name" value="LIPOPOLYSACCHARIDE BIOSYNTHESIS PROTEIN PA4999-RELATED"/>
    <property type="match status" value="1"/>
</dbReference>
<proteinExistence type="predicted"/>
<dbReference type="Pfam" id="PF04932">
    <property type="entry name" value="Wzy_C"/>
    <property type="match status" value="1"/>
</dbReference>